<proteinExistence type="inferred from homology"/>
<dbReference type="GO" id="GO:0005886">
    <property type="term" value="C:plasma membrane"/>
    <property type="evidence" value="ECO:0007669"/>
    <property type="project" value="UniProtKB-SubCell"/>
</dbReference>
<evidence type="ECO:0000256" key="5">
    <source>
        <dbReference type="ARBA" id="ARBA00022741"/>
    </source>
</evidence>
<dbReference type="EMBL" id="CAJHNH020000685">
    <property type="protein sequence ID" value="CAG5119314.1"/>
    <property type="molecule type" value="Genomic_DNA"/>
</dbReference>
<gene>
    <name evidence="10" type="ORF">CUNI_LOCUS4872</name>
</gene>
<evidence type="ECO:0000256" key="4">
    <source>
        <dbReference type="ARBA" id="ARBA00022481"/>
    </source>
</evidence>
<keyword evidence="6" id="KW-0342">GTP-binding</keyword>
<evidence type="ECO:0000256" key="3">
    <source>
        <dbReference type="ARBA" id="ARBA00022475"/>
    </source>
</evidence>
<dbReference type="PANTHER" id="PTHR24072">
    <property type="entry name" value="RHO FAMILY GTPASE"/>
    <property type="match status" value="1"/>
</dbReference>
<dbReference type="PRINTS" id="PR00449">
    <property type="entry name" value="RASTRNSFRMNG"/>
</dbReference>
<accession>A0A8S3YQC3</accession>
<dbReference type="InterPro" id="IPR001806">
    <property type="entry name" value="Small_GTPase"/>
</dbReference>
<dbReference type="SMART" id="SM00174">
    <property type="entry name" value="RHO"/>
    <property type="match status" value="1"/>
</dbReference>
<dbReference type="GO" id="GO:0003924">
    <property type="term" value="F:GTPase activity"/>
    <property type="evidence" value="ECO:0007669"/>
    <property type="project" value="InterPro"/>
</dbReference>
<dbReference type="GO" id="GO:0007264">
    <property type="term" value="P:small GTPase-mediated signal transduction"/>
    <property type="evidence" value="ECO:0007669"/>
    <property type="project" value="InterPro"/>
</dbReference>
<evidence type="ECO:0000256" key="6">
    <source>
        <dbReference type="ARBA" id="ARBA00023134"/>
    </source>
</evidence>
<protein>
    <submittedName>
        <fullName evidence="10">Uncharacterized protein</fullName>
    </submittedName>
</protein>
<dbReference type="SMART" id="SM00175">
    <property type="entry name" value="RAB"/>
    <property type="match status" value="1"/>
</dbReference>
<dbReference type="SUPFAM" id="SSF52540">
    <property type="entry name" value="P-loop containing nucleoside triphosphate hydrolases"/>
    <property type="match status" value="1"/>
</dbReference>
<name>A0A8S3YQC3_9EUPU</name>
<reference evidence="10" key="1">
    <citation type="submission" date="2021-04" db="EMBL/GenBank/DDBJ databases">
        <authorList>
            <consortium name="Molecular Ecology Group"/>
        </authorList>
    </citation>
    <scope>NUCLEOTIDE SEQUENCE</scope>
</reference>
<dbReference type="Pfam" id="PF00071">
    <property type="entry name" value="Ras"/>
    <property type="match status" value="1"/>
</dbReference>
<keyword evidence="8" id="KW-0449">Lipoprotein</keyword>
<comment type="caution">
    <text evidence="10">The sequence shown here is derived from an EMBL/GenBank/DDBJ whole genome shotgun (WGS) entry which is preliminary data.</text>
</comment>
<keyword evidence="11" id="KW-1185">Reference proteome</keyword>
<evidence type="ECO:0000256" key="9">
    <source>
        <dbReference type="ARBA" id="ARBA00023289"/>
    </source>
</evidence>
<evidence type="ECO:0000313" key="11">
    <source>
        <dbReference type="Proteomes" id="UP000678393"/>
    </source>
</evidence>
<keyword evidence="5" id="KW-0547">Nucleotide-binding</keyword>
<organism evidence="10 11">
    <name type="scientific">Candidula unifasciata</name>
    <dbReference type="NCBI Taxonomy" id="100452"/>
    <lineage>
        <taxon>Eukaryota</taxon>
        <taxon>Metazoa</taxon>
        <taxon>Spiralia</taxon>
        <taxon>Lophotrochozoa</taxon>
        <taxon>Mollusca</taxon>
        <taxon>Gastropoda</taxon>
        <taxon>Heterobranchia</taxon>
        <taxon>Euthyneura</taxon>
        <taxon>Panpulmonata</taxon>
        <taxon>Eupulmonata</taxon>
        <taxon>Stylommatophora</taxon>
        <taxon>Helicina</taxon>
        <taxon>Helicoidea</taxon>
        <taxon>Geomitridae</taxon>
        <taxon>Candidula</taxon>
    </lineage>
</organism>
<evidence type="ECO:0000256" key="8">
    <source>
        <dbReference type="ARBA" id="ARBA00023288"/>
    </source>
</evidence>
<evidence type="ECO:0000256" key="2">
    <source>
        <dbReference type="ARBA" id="ARBA00010142"/>
    </source>
</evidence>
<dbReference type="OrthoDB" id="25896at2759"/>
<comment type="similarity">
    <text evidence="2">Belongs to the small GTPase superfamily. Rho family.</text>
</comment>
<dbReference type="Proteomes" id="UP000678393">
    <property type="component" value="Unassembled WGS sequence"/>
</dbReference>
<keyword evidence="7" id="KW-0472">Membrane</keyword>
<keyword evidence="9" id="KW-0636">Prenylation</keyword>
<sequence length="191" mass="21659">MKMAEVTDKHVHCAMLGDGMVGKTCLTLSYTQKSFTDTYTATVFDNYPVPLHVGGQDFIISLFDTAGQSDFEDLRAYTYKESEVLVLCFSVIDRDSFSSVCNSWIPEIKRHTKRRRPVILVGTQIDMRNGNEGEVSTEEGEAMAKAIGADCYIECSAKRKDGLKEVFEHVVFSALKFRKKKVNIIRRFFSR</sequence>
<dbReference type="CDD" id="cd00157">
    <property type="entry name" value="Rho"/>
    <property type="match status" value="1"/>
</dbReference>
<keyword evidence="3" id="KW-1003">Cell membrane</keyword>
<dbReference type="Gene3D" id="3.40.50.300">
    <property type="entry name" value="P-loop containing nucleotide triphosphate hydrolases"/>
    <property type="match status" value="1"/>
</dbReference>
<evidence type="ECO:0000256" key="7">
    <source>
        <dbReference type="ARBA" id="ARBA00023136"/>
    </source>
</evidence>
<dbReference type="InterPro" id="IPR027417">
    <property type="entry name" value="P-loop_NTPase"/>
</dbReference>
<dbReference type="PROSITE" id="PS51419">
    <property type="entry name" value="RAB"/>
    <property type="match status" value="1"/>
</dbReference>
<evidence type="ECO:0000256" key="1">
    <source>
        <dbReference type="ARBA" id="ARBA00004342"/>
    </source>
</evidence>
<dbReference type="GO" id="GO:0005525">
    <property type="term" value="F:GTP binding"/>
    <property type="evidence" value="ECO:0007669"/>
    <property type="project" value="UniProtKB-KW"/>
</dbReference>
<dbReference type="PROSITE" id="PS51421">
    <property type="entry name" value="RAS"/>
    <property type="match status" value="1"/>
</dbReference>
<keyword evidence="4" id="KW-0488">Methylation</keyword>
<dbReference type="AlphaFoldDB" id="A0A8S3YQC3"/>
<dbReference type="FunFam" id="3.40.50.300:FF:000983">
    <property type="entry name" value="Rho family GTPase"/>
    <property type="match status" value="1"/>
</dbReference>
<dbReference type="PROSITE" id="PS51420">
    <property type="entry name" value="RHO"/>
    <property type="match status" value="1"/>
</dbReference>
<dbReference type="InterPro" id="IPR005225">
    <property type="entry name" value="Small_GTP-bd"/>
</dbReference>
<evidence type="ECO:0000313" key="10">
    <source>
        <dbReference type="EMBL" id="CAG5119314.1"/>
    </source>
</evidence>
<comment type="subcellular location">
    <subcellularLocation>
        <location evidence="1">Cell membrane</location>
        <topology evidence="1">Lipid-anchor</topology>
        <orientation evidence="1">Cytoplasmic side</orientation>
    </subcellularLocation>
</comment>
<dbReference type="NCBIfam" id="TIGR00231">
    <property type="entry name" value="small_GTP"/>
    <property type="match status" value="1"/>
</dbReference>
<dbReference type="InterPro" id="IPR003578">
    <property type="entry name" value="Small_GTPase_Rho"/>
</dbReference>
<dbReference type="SMART" id="SM00173">
    <property type="entry name" value="RAS"/>
    <property type="match status" value="1"/>
</dbReference>